<sequence>MHSKMVFNKPPLSISEQIRHLRQKGLLLDNEQEASQYLTTIGYYRLMIYFKPFLISSATNTSQFKPNTRFSDLLNLYAFDRELRLLVIDALERIEVAFRTAISNAMSLKYGAHWYLNMDLFSSTEQYQMFLEEVKSHLKRSHEDFIKTYYAKYHHPEHPPSWMVMECISFGTVSKLYANIKDRTVRKEIGDTLGQYSEIIKSWMRSLTYTRNLCAHHSRLWNRFFVNKPKVSEITISFEHNESPFYLQAYIIHALLKNSSPGNHWRKQLFHLMHNHPSIPFSKMGFSEHWEQDGLWLLE</sequence>
<dbReference type="HOGENOM" id="CLU_044962_2_1_6"/>
<dbReference type="EMBL" id="LN681226">
    <property type="protein sequence ID" value="CEK12252.1"/>
    <property type="molecule type" value="Genomic_DNA"/>
</dbReference>
<dbReference type="Pfam" id="PF07751">
    <property type="entry name" value="Abi_2"/>
    <property type="match status" value="1"/>
</dbReference>
<dbReference type="OrthoDB" id="5363652at2"/>
<evidence type="ECO:0000313" key="1">
    <source>
        <dbReference type="EMBL" id="CEK12252.1"/>
    </source>
</evidence>
<geneLocation type="plasmid" evidence="1 2">
    <name>II</name>
</geneLocation>
<organism evidence="1 2">
    <name type="scientific">Legionella hackeliae</name>
    <dbReference type="NCBI Taxonomy" id="449"/>
    <lineage>
        <taxon>Bacteria</taxon>
        <taxon>Pseudomonadati</taxon>
        <taxon>Pseudomonadota</taxon>
        <taxon>Gammaproteobacteria</taxon>
        <taxon>Legionellales</taxon>
        <taxon>Legionellaceae</taxon>
        <taxon>Legionella</taxon>
    </lineage>
</organism>
<evidence type="ECO:0008006" key="3">
    <source>
        <dbReference type="Google" id="ProtNLM"/>
    </source>
</evidence>
<dbReference type="InterPro" id="IPR011664">
    <property type="entry name" value="Abi_system_AbiD/AbiF-like"/>
</dbReference>
<keyword evidence="1" id="KW-0614">Plasmid</keyword>
<keyword evidence="2" id="KW-1185">Reference proteome</keyword>
<dbReference type="KEGG" id="lha:LHA_pA0002"/>
<dbReference type="AlphaFoldDB" id="A0A0A8UYP9"/>
<reference evidence="2" key="1">
    <citation type="submission" date="2014-09" db="EMBL/GenBank/DDBJ databases">
        <authorList>
            <person name="Gomez-Valero L."/>
        </authorList>
    </citation>
    <scope>NUCLEOTIDE SEQUENCE [LARGE SCALE GENOMIC DNA]</scope>
    <source>
        <strain evidence="2">ATCC35250</strain>
        <plasmid evidence="2">II</plasmid>
    </source>
</reference>
<dbReference type="Proteomes" id="UP000032803">
    <property type="component" value="Plasmid II"/>
</dbReference>
<proteinExistence type="predicted"/>
<name>A0A0A8UYP9_LEGHA</name>
<evidence type="ECO:0000313" key="2">
    <source>
        <dbReference type="Proteomes" id="UP000032803"/>
    </source>
</evidence>
<gene>
    <name evidence="1" type="ORF">LHA_pA0002</name>
</gene>
<protein>
    <recommendedName>
        <fullName evidence="3">Abi family protein</fullName>
    </recommendedName>
</protein>
<accession>A0A0A8UYP9</accession>